<evidence type="ECO:0000256" key="1">
    <source>
        <dbReference type="SAM" id="Coils"/>
    </source>
</evidence>
<protein>
    <submittedName>
        <fullName evidence="3">PilN domain-containing protein</fullName>
    </submittedName>
</protein>
<dbReference type="PANTHER" id="PTHR40278:SF2">
    <property type="entry name" value="TYPE IV PILUS INNER MEMBRANE COMPONENT PILN"/>
    <property type="match status" value="1"/>
</dbReference>
<accession>A0A8J7FEF3</accession>
<dbReference type="EMBL" id="JADFUA010000001">
    <property type="protein sequence ID" value="MBE9607893.1"/>
    <property type="molecule type" value="Genomic_DNA"/>
</dbReference>
<dbReference type="AlphaFoldDB" id="A0A8J7FEF3"/>
<dbReference type="Proteomes" id="UP000604481">
    <property type="component" value="Unassembled WGS sequence"/>
</dbReference>
<gene>
    <name evidence="3" type="ORF">INR99_00875</name>
</gene>
<keyword evidence="2" id="KW-0812">Transmembrane</keyword>
<evidence type="ECO:0000256" key="2">
    <source>
        <dbReference type="SAM" id="Phobius"/>
    </source>
</evidence>
<evidence type="ECO:0000313" key="3">
    <source>
        <dbReference type="EMBL" id="MBE9607893.1"/>
    </source>
</evidence>
<sequence>MIRINLLPHREQKKLAKQRRFIGMMVFSVIAAGAVVLLGFLVLAARLDSQNARNDLLRAENQRLDQQIAEIDKLKTEKQAMLVKKSIIERLQNNRTEAVRLMDQLARQTPDGIYLREVKQSGSKLVLSGITQSNARVSSLMQNLTDSLLFEQPVLEVVKAGTGVASNLSDFTLSVEISRPKVEVASGSATLEKGGAKK</sequence>
<keyword evidence="1" id="KW-0175">Coiled coil</keyword>
<dbReference type="GO" id="GO:0043683">
    <property type="term" value="P:type IV pilus assembly"/>
    <property type="evidence" value="ECO:0007669"/>
    <property type="project" value="TreeGrafter"/>
</dbReference>
<keyword evidence="4" id="KW-1185">Reference proteome</keyword>
<dbReference type="GO" id="GO:0043107">
    <property type="term" value="P:type IV pilus-dependent motility"/>
    <property type="evidence" value="ECO:0007669"/>
    <property type="project" value="TreeGrafter"/>
</dbReference>
<keyword evidence="2" id="KW-0472">Membrane</keyword>
<dbReference type="PANTHER" id="PTHR40278">
    <property type="entry name" value="DNA UTILIZATION PROTEIN HOFN"/>
    <property type="match status" value="1"/>
</dbReference>
<evidence type="ECO:0000313" key="4">
    <source>
        <dbReference type="Proteomes" id="UP000604481"/>
    </source>
</evidence>
<organism evidence="3 4">
    <name type="scientific">Chitinilyticum piscinae</name>
    <dbReference type="NCBI Taxonomy" id="2866724"/>
    <lineage>
        <taxon>Bacteria</taxon>
        <taxon>Pseudomonadati</taxon>
        <taxon>Pseudomonadota</taxon>
        <taxon>Betaproteobacteria</taxon>
        <taxon>Neisseriales</taxon>
        <taxon>Chitinibacteraceae</taxon>
        <taxon>Chitinilyticum</taxon>
    </lineage>
</organism>
<feature type="transmembrane region" description="Helical" evidence="2">
    <location>
        <begin position="21"/>
        <end position="45"/>
    </location>
</feature>
<dbReference type="InterPro" id="IPR007813">
    <property type="entry name" value="PilN"/>
</dbReference>
<reference evidence="3 4" key="1">
    <citation type="submission" date="2020-10" db="EMBL/GenBank/DDBJ databases">
        <title>The genome sequence of Chitinilyticum litopenaei 4Y14.</title>
        <authorList>
            <person name="Liu Y."/>
        </authorList>
    </citation>
    <scope>NUCLEOTIDE SEQUENCE [LARGE SCALE GENOMIC DNA]</scope>
    <source>
        <strain evidence="3 4">4Y14</strain>
    </source>
</reference>
<keyword evidence="2" id="KW-1133">Transmembrane helix</keyword>
<dbReference type="Pfam" id="PF05137">
    <property type="entry name" value="PilN"/>
    <property type="match status" value="1"/>
</dbReference>
<comment type="caution">
    <text evidence="3">The sequence shown here is derived from an EMBL/GenBank/DDBJ whole genome shotgun (WGS) entry which is preliminary data.</text>
</comment>
<dbReference type="InterPro" id="IPR052534">
    <property type="entry name" value="Extracell_DNA_Util/SecSys_Comp"/>
</dbReference>
<name>A0A8J7FEF3_9NEIS</name>
<feature type="coiled-coil region" evidence="1">
    <location>
        <begin position="47"/>
        <end position="108"/>
    </location>
</feature>
<dbReference type="RefSeq" id="WP_194114402.1">
    <property type="nucleotide sequence ID" value="NZ_JADFUA010000001.1"/>
</dbReference>
<proteinExistence type="predicted"/>